<dbReference type="EMBL" id="JADIKK010000008">
    <property type="protein sequence ID" value="MFK2876895.1"/>
    <property type="molecule type" value="Genomic_DNA"/>
</dbReference>
<name>A0ABW8J3N1_9GAMM</name>
<evidence type="ECO:0000313" key="2">
    <source>
        <dbReference type="Proteomes" id="UP001620339"/>
    </source>
</evidence>
<gene>
    <name evidence="1" type="ORF">ISP25_07435</name>
</gene>
<accession>A0ABW8J3N1</accession>
<dbReference type="Proteomes" id="UP001620339">
    <property type="component" value="Unassembled WGS sequence"/>
</dbReference>
<keyword evidence="2" id="KW-1185">Reference proteome</keyword>
<reference evidence="1 2" key="1">
    <citation type="submission" date="2020-10" db="EMBL/GenBank/DDBJ databases">
        <title>Phylogeny of dyella-like bacteria.</title>
        <authorList>
            <person name="Fu J."/>
        </authorList>
    </citation>
    <scope>NUCLEOTIDE SEQUENCE [LARGE SCALE GENOMIC DNA]</scope>
    <source>
        <strain evidence="1 2">KACC 19113</strain>
    </source>
</reference>
<protein>
    <submittedName>
        <fullName evidence="1">Uncharacterized protein</fullName>
    </submittedName>
</protein>
<dbReference type="RefSeq" id="WP_404612887.1">
    <property type="nucleotide sequence ID" value="NZ_JADIKK010000008.1"/>
</dbReference>
<comment type="caution">
    <text evidence="1">The sequence shown here is derived from an EMBL/GenBank/DDBJ whole genome shotgun (WGS) entry which is preliminary data.</text>
</comment>
<sequence length="85" mass="9310">MININLPKVPGVVLSTPDGLYEVIDHGVEGKIQIVGVNAMLFGDQLRMLADAGYILNEAFEMERDKSDGDLLVPKIFTAYIFATP</sequence>
<organism evidence="1 2">
    <name type="scientific">Rhodanobacter hydrolyticus</name>
    <dbReference type="NCBI Taxonomy" id="2250595"/>
    <lineage>
        <taxon>Bacteria</taxon>
        <taxon>Pseudomonadati</taxon>
        <taxon>Pseudomonadota</taxon>
        <taxon>Gammaproteobacteria</taxon>
        <taxon>Lysobacterales</taxon>
        <taxon>Rhodanobacteraceae</taxon>
        <taxon>Rhodanobacter</taxon>
    </lineage>
</organism>
<proteinExistence type="predicted"/>
<evidence type="ECO:0000313" key="1">
    <source>
        <dbReference type="EMBL" id="MFK2876895.1"/>
    </source>
</evidence>